<feature type="domain" description="Chorismate-utilising enzyme C-terminal" evidence="1">
    <location>
        <begin position="207"/>
        <end position="459"/>
    </location>
</feature>
<dbReference type="GO" id="GO:0046820">
    <property type="term" value="F:4-amino-4-deoxychorismate synthase activity"/>
    <property type="evidence" value="ECO:0007669"/>
    <property type="project" value="UniProtKB-EC"/>
</dbReference>
<dbReference type="EC" id="2.6.1.85" evidence="3"/>
<protein>
    <submittedName>
        <fullName evidence="3">Putative para-aminobenzoate synthase component I</fullName>
        <ecNumber evidence="3">2.6.1.85</ecNumber>
    </submittedName>
</protein>
<accession>A0A0U5CND4</accession>
<name>A0A0U5CND4_9BACT</name>
<dbReference type="PANTHER" id="PTHR11236">
    <property type="entry name" value="AMINOBENZOATE/ANTHRANILATE SYNTHASE"/>
    <property type="match status" value="1"/>
</dbReference>
<dbReference type="Proteomes" id="UP000069902">
    <property type="component" value="Chromosome cPNK"/>
</dbReference>
<dbReference type="InterPro" id="IPR005801">
    <property type="entry name" value="ADC_synthase"/>
</dbReference>
<evidence type="ECO:0000313" key="3">
    <source>
        <dbReference type="EMBL" id="CUI16156.1"/>
    </source>
</evidence>
<dbReference type="FunCoup" id="A0A0U5CND4">
    <property type="interactions" value="136"/>
</dbReference>
<evidence type="ECO:0000259" key="2">
    <source>
        <dbReference type="Pfam" id="PF04715"/>
    </source>
</evidence>
<dbReference type="Pfam" id="PF04715">
    <property type="entry name" value="Anth_synt_I_N"/>
    <property type="match status" value="1"/>
</dbReference>
<dbReference type="InParanoid" id="A0A0U5CND4"/>
<proteinExistence type="predicted"/>
<dbReference type="InterPro" id="IPR019999">
    <property type="entry name" value="Anth_synth_I-like"/>
</dbReference>
<dbReference type="PANTHER" id="PTHR11236:SF50">
    <property type="entry name" value="AMINODEOXYCHORISMATE SYNTHASE COMPONENT 1"/>
    <property type="match status" value="1"/>
</dbReference>
<keyword evidence="3" id="KW-0032">Aminotransferase</keyword>
<sequence length="469" mass="52821">MIHAIAPMHYQTFSLNTFSVEQLLTAANYFADWHGTCLLFSGGVLDSAQRSFLALFPFESVTARGKDLVIRKGDTEQRVTCANPWEGLQEFYFKSFAQHAEAYAFGFFGYEMGIFADPDSTLSYTPCSLTPDAYWQQCAVVLVYEHATQAASVRVALSAIDGLPIAQKEWVMRLATEEGWRFLSEQTLRTHSQDKPPLKIVSIPNRQSAFLASIEQAKEWIRAGDVYQVNLSQPFIFEGQRRPFDVFLQVSQLNPAPFSAYLKTEDYTLVSTSPERFLQKQADCLETRPIKGTIQRGKNIEEDELFKKQLLASPKEKAELLMITDLMRNDLGRISLPGSVKTLDIWRCEAYANVFHLLSIIRSQVCNFTPIELIRACFPGGSITGCPKLKAMECIQTLEKRPRGIYTGSLGYMTGRNDFDLNIAIRTLVFAGDTIHLQLGGGIVIDSNPEQEYQETLFKGDSIFKVLSQ</sequence>
<dbReference type="RefSeq" id="WP_079992772.1">
    <property type="nucleotide sequence ID" value="NZ_LN879502.1"/>
</dbReference>
<dbReference type="SUPFAM" id="SSF56322">
    <property type="entry name" value="ADC synthase"/>
    <property type="match status" value="1"/>
</dbReference>
<dbReference type="AlphaFoldDB" id="A0A0U5CND4"/>
<dbReference type="InterPro" id="IPR006805">
    <property type="entry name" value="Anth_synth_I_N"/>
</dbReference>
<gene>
    <name evidence="3" type="primary">pabB</name>
    <name evidence="3" type="ORF">PNK_0528</name>
</gene>
<evidence type="ECO:0000259" key="1">
    <source>
        <dbReference type="Pfam" id="PF00425"/>
    </source>
</evidence>
<dbReference type="GO" id="GO:0000162">
    <property type="term" value="P:L-tryptophan biosynthetic process"/>
    <property type="evidence" value="ECO:0007669"/>
    <property type="project" value="TreeGrafter"/>
</dbReference>
<feature type="domain" description="Anthranilate synthase component I N-terminal" evidence="2">
    <location>
        <begin position="25"/>
        <end position="149"/>
    </location>
</feature>
<dbReference type="PRINTS" id="PR00095">
    <property type="entry name" value="ANTSNTHASEI"/>
</dbReference>
<keyword evidence="3" id="KW-0808">Transferase</keyword>
<dbReference type="EMBL" id="LN879502">
    <property type="protein sequence ID" value="CUI16156.1"/>
    <property type="molecule type" value="Genomic_DNA"/>
</dbReference>
<organism evidence="3 4">
    <name type="scientific">Candidatus Protochlamydia naegleriophila</name>
    <dbReference type="NCBI Taxonomy" id="389348"/>
    <lineage>
        <taxon>Bacteria</taxon>
        <taxon>Pseudomonadati</taxon>
        <taxon>Chlamydiota</taxon>
        <taxon>Chlamydiia</taxon>
        <taxon>Parachlamydiales</taxon>
        <taxon>Parachlamydiaceae</taxon>
        <taxon>Candidatus Protochlamydia</taxon>
    </lineage>
</organism>
<reference evidence="4" key="1">
    <citation type="submission" date="2015-09" db="EMBL/GenBank/DDBJ databases">
        <authorList>
            <person name="Bertelli C."/>
        </authorList>
    </citation>
    <scope>NUCLEOTIDE SEQUENCE [LARGE SCALE GENOMIC DNA]</scope>
    <source>
        <strain evidence="4">KNic</strain>
    </source>
</reference>
<dbReference type="Pfam" id="PF00425">
    <property type="entry name" value="Chorismate_bind"/>
    <property type="match status" value="1"/>
</dbReference>
<dbReference type="Gene3D" id="3.60.120.10">
    <property type="entry name" value="Anthranilate synthase"/>
    <property type="match status" value="1"/>
</dbReference>
<dbReference type="STRING" id="389348.PNK_0528"/>
<dbReference type="KEGG" id="pnl:PNK_0528"/>
<dbReference type="InterPro" id="IPR015890">
    <property type="entry name" value="Chorismate_C"/>
</dbReference>
<evidence type="ECO:0000313" key="4">
    <source>
        <dbReference type="Proteomes" id="UP000069902"/>
    </source>
</evidence>
<dbReference type="PATRIC" id="fig|389348.3.peg.582"/>
<keyword evidence="4" id="KW-1185">Reference proteome</keyword>